<dbReference type="OrthoDB" id="444304at2759"/>
<dbReference type="PANTHER" id="PTHR11319:SF35">
    <property type="entry name" value="OUTER MEMBRANE PROTEIN PMPC-RELATED"/>
    <property type="match status" value="1"/>
</dbReference>
<feature type="transmembrane region" description="Helical" evidence="1">
    <location>
        <begin position="407"/>
        <end position="426"/>
    </location>
</feature>
<dbReference type="PANTHER" id="PTHR11319">
    <property type="entry name" value="G PROTEIN-COUPLED RECEPTOR-RELATED"/>
    <property type="match status" value="1"/>
</dbReference>
<keyword evidence="1" id="KW-0472">Membrane</keyword>
<organism evidence="2 3">
    <name type="scientific">Symbiodinium pilosum</name>
    <name type="common">Dinoflagellate</name>
    <dbReference type="NCBI Taxonomy" id="2952"/>
    <lineage>
        <taxon>Eukaryota</taxon>
        <taxon>Sar</taxon>
        <taxon>Alveolata</taxon>
        <taxon>Dinophyceae</taxon>
        <taxon>Suessiales</taxon>
        <taxon>Symbiodiniaceae</taxon>
        <taxon>Symbiodinium</taxon>
    </lineage>
</organism>
<dbReference type="SUPFAM" id="SSF51126">
    <property type="entry name" value="Pectin lyase-like"/>
    <property type="match status" value="1"/>
</dbReference>
<accession>A0A812LL97</accession>
<feature type="transmembrane region" description="Helical" evidence="1">
    <location>
        <begin position="688"/>
        <end position="707"/>
    </location>
</feature>
<feature type="transmembrane region" description="Helical" evidence="1">
    <location>
        <begin position="658"/>
        <end position="676"/>
    </location>
</feature>
<dbReference type="InterPro" id="IPR011050">
    <property type="entry name" value="Pectin_lyase_fold/virulence"/>
</dbReference>
<sequence length="728" mass="77074">GCVAAGSFFQNKSSAAHFRNCAATEAGGALYVDGNVEQTENSSAHVENCASEESGGGFFVARNFVVQNESRVRFANCTGRKRGGGMSTSALVGGKLHFSGCQAEAGGGLHIREAGEIKRGSLVFEDCTANTNGGGILSEPPGPGHFDSLMFRRCEATEAAALASVHSKATITIAKLQLLDNVGSDDVAVAGNLSVGAAVLDDTKGVSISTREFFTAESVLDCTRVKMCRLLGDKAQVLGLRCPVGAGVSNASNATERGCLVCQEGQTQLLNGTNSSCHRCPDSARQCFAGHLRMESGLMVEEHDISRTLHCPNQEACPGGQLPRAEGAAAQPMCAEGYVGGGCTSCAEQFARADSSILACTACEENPRKQLLRWAVFLVQRTFLFGLSAMSALGAGSADEVKQSGVFLNQLMAFATVSTMMLTAAMQTNTAKDMQSSTVTFVFGTTMVLAEIASGGGAGAASSQCLLSYVGLEKTLWGAHVLDVVVAVALTSTLALKDSRVALVAGVNCFLPSILAGFGKYLVCYRLERDLGEGMRGLQCPFLPGSSRPLGMTQVLLGLVLSFSVALYAWVSLSLSKEDPLPPHVNFLTSKYQPLYALFEAERLVRKSLLMLIAAALPITASPALQMGCLGVVVLTSLLLYERCQPYHRPDWNRTESALLAAAAYMITMISGLLANESHWGHSIMTQRCIIISILIVVATASVYMSFRVIRELVRERALAKRAREGQL</sequence>
<keyword evidence="1" id="KW-0812">Transmembrane</keyword>
<evidence type="ECO:0000256" key="1">
    <source>
        <dbReference type="SAM" id="Phobius"/>
    </source>
</evidence>
<feature type="transmembrane region" description="Helical" evidence="1">
    <location>
        <begin position="374"/>
        <end position="395"/>
    </location>
</feature>
<keyword evidence="3" id="KW-1185">Reference proteome</keyword>
<feature type="non-terminal residue" evidence="2">
    <location>
        <position position="728"/>
    </location>
</feature>
<dbReference type="Proteomes" id="UP000649617">
    <property type="component" value="Unassembled WGS sequence"/>
</dbReference>
<comment type="caution">
    <text evidence="2">The sequence shown here is derived from an EMBL/GenBank/DDBJ whole genome shotgun (WGS) entry which is preliminary data.</text>
</comment>
<name>A0A812LL97_SYMPI</name>
<gene>
    <name evidence="2" type="primary">pmpB</name>
    <name evidence="2" type="ORF">SPIL2461_LOCUS4676</name>
</gene>
<feature type="transmembrane region" description="Helical" evidence="1">
    <location>
        <begin position="503"/>
        <end position="523"/>
    </location>
</feature>
<feature type="transmembrane region" description="Helical" evidence="1">
    <location>
        <begin position="551"/>
        <end position="571"/>
    </location>
</feature>
<feature type="transmembrane region" description="Helical" evidence="1">
    <location>
        <begin position="609"/>
        <end position="638"/>
    </location>
</feature>
<proteinExistence type="predicted"/>
<evidence type="ECO:0000313" key="3">
    <source>
        <dbReference type="Proteomes" id="UP000649617"/>
    </source>
</evidence>
<dbReference type="AlphaFoldDB" id="A0A812LL97"/>
<evidence type="ECO:0000313" key="2">
    <source>
        <dbReference type="EMBL" id="CAE7248836.1"/>
    </source>
</evidence>
<protein>
    <submittedName>
        <fullName evidence="2">PmpB protein</fullName>
    </submittedName>
</protein>
<reference evidence="2" key="1">
    <citation type="submission" date="2021-02" db="EMBL/GenBank/DDBJ databases">
        <authorList>
            <person name="Dougan E. K."/>
            <person name="Rhodes N."/>
            <person name="Thang M."/>
            <person name="Chan C."/>
        </authorList>
    </citation>
    <scope>NUCLEOTIDE SEQUENCE</scope>
</reference>
<feature type="transmembrane region" description="Helical" evidence="1">
    <location>
        <begin position="477"/>
        <end position="496"/>
    </location>
</feature>
<dbReference type="EMBL" id="CAJNIZ010006297">
    <property type="protein sequence ID" value="CAE7248836.1"/>
    <property type="molecule type" value="Genomic_DNA"/>
</dbReference>
<feature type="transmembrane region" description="Helical" evidence="1">
    <location>
        <begin position="438"/>
        <end position="457"/>
    </location>
</feature>
<keyword evidence="1" id="KW-1133">Transmembrane helix</keyword>